<dbReference type="SUPFAM" id="SSF49464">
    <property type="entry name" value="Carboxypeptidase regulatory domain-like"/>
    <property type="match status" value="1"/>
</dbReference>
<dbReference type="PROSITE" id="PS51257">
    <property type="entry name" value="PROKAR_LIPOPROTEIN"/>
    <property type="match status" value="1"/>
</dbReference>
<dbReference type="Gene3D" id="4.10.1080.10">
    <property type="entry name" value="TSP type-3 repeat"/>
    <property type="match status" value="1"/>
</dbReference>
<dbReference type="InterPro" id="IPR008969">
    <property type="entry name" value="CarboxyPept-like_regulatory"/>
</dbReference>
<dbReference type="AlphaFoldDB" id="A0A327R908"/>
<dbReference type="EMBL" id="QLLO01000006">
    <property type="protein sequence ID" value="RAJ13430.1"/>
    <property type="molecule type" value="Genomic_DNA"/>
</dbReference>
<sequence length="691" mass="74705">MKNIKYLIPFITFLFIFSCEKDNNIPLNQQQIDGESGNPFLDNFGNTSTARFIGTVVNEDGNPISGVTITIGTSVAITDFNGVFSIENAQVYEKFAYIKASKTGFIDGSRALVPTDGVNQVKIMLLDLDVLTTITSGQAISVGLPNGTSVNFAGEYQTENGFPYQGNVDVVLKHLNPDNETMDLQMPGALIAENSDGDLRVLETYGMIAVELIGQNGENLNIAEGTVAEISIPVPTNATNPPATIPLWYFDEQYGYWVEEGFATLDGNKYVGEVTHFSFWNCDAPFATVQFCVTLVDENGNPLPNTYIQLQRDAIGWSSSSGGYTNQNGQDCGLVPLNETLTLTVPDYGCVNNDFIETIGPFSTDANITITVSNSNAETTNLTGVFNDCSGNPATNGYIQLFYNNATSIVPITDGQLDIVIDYCDTDTNFSAQFFDLANGQSTDAVSGNFTMPTTDLGTQMSCVDLVDSDADGVLDFNEDLNGNNNLDDDDTDQDGTPDYLDTDDDGDGVNTIDEDYDNDGNPMNEDSDGDQIPDYLDPLDVLIYGSEVSGTGCSPNIEYDFDVIIANAYSQLINNTYSFYLTEADAWADVNPLSNPFIDDGTTQTIFVKATNTISNQSDVADVYLYEAYIDSDNDGLTDCEELTGVYSGISNCNPNGNITDPNNPDSDGDGVDDCTESLNGTDPNDPLDF</sequence>
<comment type="caution">
    <text evidence="2">The sequence shown here is derived from an EMBL/GenBank/DDBJ whole genome shotgun (WGS) entry which is preliminary data.</text>
</comment>
<dbReference type="RefSeq" id="WP_111660243.1">
    <property type="nucleotide sequence ID" value="NZ_QLLO01000006.1"/>
</dbReference>
<name>A0A327R908_9FLAO</name>
<evidence type="ECO:0000256" key="1">
    <source>
        <dbReference type="SAM" id="MobiDB-lite"/>
    </source>
</evidence>
<keyword evidence="3" id="KW-1185">Reference proteome</keyword>
<reference evidence="2 3" key="1">
    <citation type="submission" date="2018-06" db="EMBL/GenBank/DDBJ databases">
        <title>Genomic Encyclopedia of Archaeal and Bacterial Type Strains, Phase II (KMG-II): from individual species to whole genera.</title>
        <authorList>
            <person name="Goeker M."/>
        </authorList>
    </citation>
    <scope>NUCLEOTIDE SEQUENCE [LARGE SCALE GENOMIC DNA]</scope>
    <source>
        <strain evidence="2 3">DSM 24464</strain>
    </source>
</reference>
<accession>A0A327R908</accession>
<feature type="compositionally biased region" description="Polar residues" evidence="1">
    <location>
        <begin position="655"/>
        <end position="667"/>
    </location>
</feature>
<dbReference type="GO" id="GO:0005509">
    <property type="term" value="F:calcium ion binding"/>
    <property type="evidence" value="ECO:0007669"/>
    <property type="project" value="InterPro"/>
</dbReference>
<protein>
    <submittedName>
        <fullName evidence="2">Uncharacterized protein UPF0560</fullName>
    </submittedName>
</protein>
<dbReference type="OrthoDB" id="973965at2"/>
<feature type="region of interest" description="Disordered" evidence="1">
    <location>
        <begin position="655"/>
        <end position="691"/>
    </location>
</feature>
<proteinExistence type="predicted"/>
<organism evidence="2 3">
    <name type="scientific">Olleya aquimaris</name>
    <dbReference type="NCBI Taxonomy" id="639310"/>
    <lineage>
        <taxon>Bacteria</taxon>
        <taxon>Pseudomonadati</taxon>
        <taxon>Bacteroidota</taxon>
        <taxon>Flavobacteriia</taxon>
        <taxon>Flavobacteriales</taxon>
        <taxon>Flavobacteriaceae</taxon>
    </lineage>
</organism>
<gene>
    <name evidence="2" type="ORF">LY08_01947</name>
</gene>
<dbReference type="InterPro" id="IPR028974">
    <property type="entry name" value="TSP_type-3_rpt"/>
</dbReference>
<feature type="region of interest" description="Disordered" evidence="1">
    <location>
        <begin position="475"/>
        <end position="531"/>
    </location>
</feature>
<feature type="compositionally biased region" description="Acidic residues" evidence="1">
    <location>
        <begin position="668"/>
        <end position="677"/>
    </location>
</feature>
<evidence type="ECO:0000313" key="2">
    <source>
        <dbReference type="EMBL" id="RAJ13430.1"/>
    </source>
</evidence>
<dbReference type="Proteomes" id="UP000248703">
    <property type="component" value="Unassembled WGS sequence"/>
</dbReference>
<evidence type="ECO:0000313" key="3">
    <source>
        <dbReference type="Proteomes" id="UP000248703"/>
    </source>
</evidence>
<feature type="compositionally biased region" description="Acidic residues" evidence="1">
    <location>
        <begin position="487"/>
        <end position="519"/>
    </location>
</feature>